<evidence type="ECO:0000313" key="4">
    <source>
        <dbReference type="EMBL" id="RKQ95476.1"/>
    </source>
</evidence>
<dbReference type="RefSeq" id="WP_121211994.1">
    <property type="nucleotide sequence ID" value="NZ_RBIM01000006.1"/>
</dbReference>
<dbReference type="Gene3D" id="1.10.10.10">
    <property type="entry name" value="Winged helix-like DNA-binding domain superfamily/Winged helix DNA-binding domain"/>
    <property type="match status" value="1"/>
</dbReference>
<dbReference type="Pfam" id="PF22233">
    <property type="entry name" value="PhyR_sigma-like"/>
    <property type="match status" value="1"/>
</dbReference>
<dbReference type="GO" id="GO:0000160">
    <property type="term" value="P:phosphorelay signal transduction system"/>
    <property type="evidence" value="ECO:0007669"/>
    <property type="project" value="InterPro"/>
</dbReference>
<comment type="caution">
    <text evidence="4">The sequence shown here is derived from an EMBL/GenBank/DDBJ whole genome shotgun (WGS) entry which is preliminary data.</text>
</comment>
<dbReference type="SUPFAM" id="SSF88659">
    <property type="entry name" value="Sigma3 and sigma4 domains of RNA polymerase sigma factors"/>
    <property type="match status" value="1"/>
</dbReference>
<dbReference type="InterPro" id="IPR014605">
    <property type="entry name" value="Sig_resp-reg_PhyR"/>
</dbReference>
<dbReference type="SMART" id="SM00448">
    <property type="entry name" value="REC"/>
    <property type="match status" value="1"/>
</dbReference>
<evidence type="ECO:0000256" key="1">
    <source>
        <dbReference type="ARBA" id="ARBA00022553"/>
    </source>
</evidence>
<dbReference type="PIRSF" id="PIRSF036400">
    <property type="entry name" value="RR_Ctr_UCP036400"/>
    <property type="match status" value="1"/>
</dbReference>
<dbReference type="Pfam" id="PF00072">
    <property type="entry name" value="Response_reg"/>
    <property type="match status" value="1"/>
</dbReference>
<dbReference type="InterPro" id="IPR053867">
    <property type="entry name" value="PhyR_sigma4"/>
</dbReference>
<dbReference type="Proteomes" id="UP000273675">
    <property type="component" value="Unassembled WGS sequence"/>
</dbReference>
<sequence length="268" mass="28861">MSNAELIRPHIPLLRRYARILSGSQAVGDAYVSGALEALISGKLSLRADLPARVACYKLFQDSLPLQRGRLEVLPGRPGDVGTPSQLDTVSAEARQALLLSAVEEFSRRDIGLILDIAFPRVDTLLAEAHASLRAGLASEILIIEDEPIIALDLKTIIESDGHTHTGIARTRDEAVALAAGTRPQLILADIRLADGSSGVDAVQDILTEFEVPVIFITAYPETLLTGERPEPTYLITKPFMPETVLATISQALFLAKRERQSEPAAAG</sequence>
<dbReference type="Gene3D" id="1.10.1740.10">
    <property type="match status" value="1"/>
</dbReference>
<dbReference type="OrthoDB" id="9786101at2"/>
<dbReference type="CDD" id="cd17540">
    <property type="entry name" value="REC_PhyR"/>
    <property type="match status" value="1"/>
</dbReference>
<dbReference type="SUPFAM" id="SSF52172">
    <property type="entry name" value="CheY-like"/>
    <property type="match status" value="1"/>
</dbReference>
<dbReference type="InterPro" id="IPR050595">
    <property type="entry name" value="Bact_response_regulator"/>
</dbReference>
<feature type="modified residue" description="4-aspartylphosphate" evidence="2">
    <location>
        <position position="190"/>
    </location>
</feature>
<name>A0A495D1R5_9PROT</name>
<organism evidence="4 5">
    <name type="scientific">Maricaulis maris</name>
    <dbReference type="NCBI Taxonomy" id="74318"/>
    <lineage>
        <taxon>Bacteria</taxon>
        <taxon>Pseudomonadati</taxon>
        <taxon>Pseudomonadota</taxon>
        <taxon>Alphaproteobacteria</taxon>
        <taxon>Maricaulales</taxon>
        <taxon>Maricaulaceae</taxon>
        <taxon>Maricaulis</taxon>
    </lineage>
</organism>
<reference evidence="4 5" key="1">
    <citation type="submission" date="2018-10" db="EMBL/GenBank/DDBJ databases">
        <title>Genomic Encyclopedia of Type Strains, Phase IV (KMG-IV): sequencing the most valuable type-strain genomes for metagenomic binning, comparative biology and taxonomic classification.</title>
        <authorList>
            <person name="Goeker M."/>
        </authorList>
    </citation>
    <scope>NUCLEOTIDE SEQUENCE [LARGE SCALE GENOMIC DNA]</scope>
    <source>
        <strain evidence="4 5">DSM 4734</strain>
    </source>
</reference>
<evidence type="ECO:0000313" key="5">
    <source>
        <dbReference type="Proteomes" id="UP000273675"/>
    </source>
</evidence>
<evidence type="ECO:0000256" key="2">
    <source>
        <dbReference type="PROSITE-ProRule" id="PRU00169"/>
    </source>
</evidence>
<evidence type="ECO:0000259" key="3">
    <source>
        <dbReference type="PROSITE" id="PS50110"/>
    </source>
</evidence>
<dbReference type="Pfam" id="PF22029">
    <property type="entry name" value="PhyR_sigma2"/>
    <property type="match status" value="1"/>
</dbReference>
<dbReference type="InterPro" id="IPR013324">
    <property type="entry name" value="RNA_pol_sigma_r3/r4-like"/>
</dbReference>
<dbReference type="PROSITE" id="PS50110">
    <property type="entry name" value="RESPONSE_REGULATORY"/>
    <property type="match status" value="1"/>
</dbReference>
<proteinExistence type="predicted"/>
<dbReference type="InterPro" id="IPR053866">
    <property type="entry name" value="PhyR_sigma2"/>
</dbReference>
<gene>
    <name evidence="4" type="ORF">C7435_2579</name>
</gene>
<protein>
    <submittedName>
        <fullName evidence="4">Response regulator receiver domain-containing protein</fullName>
    </submittedName>
</protein>
<dbReference type="PANTHER" id="PTHR44591">
    <property type="entry name" value="STRESS RESPONSE REGULATOR PROTEIN 1"/>
    <property type="match status" value="1"/>
</dbReference>
<dbReference type="InterPro" id="IPR036388">
    <property type="entry name" value="WH-like_DNA-bd_sf"/>
</dbReference>
<dbReference type="NCBIfam" id="NF006623">
    <property type="entry name" value="PRK09191.1"/>
    <property type="match status" value="1"/>
</dbReference>
<dbReference type="AlphaFoldDB" id="A0A495D1R5"/>
<dbReference type="Gene3D" id="3.40.50.2300">
    <property type="match status" value="1"/>
</dbReference>
<dbReference type="EMBL" id="RBIM01000006">
    <property type="protein sequence ID" value="RKQ95476.1"/>
    <property type="molecule type" value="Genomic_DNA"/>
</dbReference>
<dbReference type="InterPro" id="IPR011006">
    <property type="entry name" value="CheY-like_superfamily"/>
</dbReference>
<dbReference type="InterPro" id="IPR001789">
    <property type="entry name" value="Sig_transdc_resp-reg_receiver"/>
</dbReference>
<accession>A0A495D1R5</accession>
<dbReference type="PANTHER" id="PTHR44591:SF3">
    <property type="entry name" value="RESPONSE REGULATORY DOMAIN-CONTAINING PROTEIN"/>
    <property type="match status" value="1"/>
</dbReference>
<keyword evidence="1 2" id="KW-0597">Phosphoprotein</keyword>
<feature type="domain" description="Response regulatory" evidence="3">
    <location>
        <begin position="140"/>
        <end position="253"/>
    </location>
</feature>